<gene>
    <name evidence="2" type="ORF">MNBD_GAMMA04-17</name>
</gene>
<dbReference type="SUPFAM" id="SSF48029">
    <property type="entry name" value="FliG"/>
    <property type="match status" value="1"/>
</dbReference>
<sequence length="154" mass="17488">MKIGIKKVHESEWMVQIGCASVKMDPFSLSLLEIMLEHLLALEHGESHSTLKSYVKLGLKIKTLPDLECQTFLREVEVKDLLYLMMVADDRELNALILKNLGGILAKQLKGDLMTASVPTEEHAKKAIKRIVEKLFELESHGKIEFRAANTRYI</sequence>
<feature type="domain" description="Flagellar motor switch protein FliG C-terminal" evidence="1">
    <location>
        <begin position="61"/>
        <end position="145"/>
    </location>
</feature>
<name>A0A3B0VZS4_9ZZZZ</name>
<dbReference type="Gene3D" id="1.10.220.30">
    <property type="match status" value="1"/>
</dbReference>
<dbReference type="InterPro" id="IPR023087">
    <property type="entry name" value="Flg_Motor_Flig_C"/>
</dbReference>
<dbReference type="EMBL" id="UOFB01000321">
    <property type="protein sequence ID" value="VAW49085.1"/>
    <property type="molecule type" value="Genomic_DNA"/>
</dbReference>
<dbReference type="AlphaFoldDB" id="A0A3B0VZS4"/>
<accession>A0A3B0VZS4</accession>
<dbReference type="InterPro" id="IPR011002">
    <property type="entry name" value="FliG_a-hlx"/>
</dbReference>
<protein>
    <recommendedName>
        <fullName evidence="1">Flagellar motor switch protein FliG C-terminal domain-containing protein</fullName>
    </recommendedName>
</protein>
<evidence type="ECO:0000259" key="1">
    <source>
        <dbReference type="Pfam" id="PF01706"/>
    </source>
</evidence>
<evidence type="ECO:0000313" key="2">
    <source>
        <dbReference type="EMBL" id="VAW49085.1"/>
    </source>
</evidence>
<organism evidence="2">
    <name type="scientific">hydrothermal vent metagenome</name>
    <dbReference type="NCBI Taxonomy" id="652676"/>
    <lineage>
        <taxon>unclassified sequences</taxon>
        <taxon>metagenomes</taxon>
        <taxon>ecological metagenomes</taxon>
    </lineage>
</organism>
<proteinExistence type="predicted"/>
<reference evidence="2" key="1">
    <citation type="submission" date="2018-06" db="EMBL/GenBank/DDBJ databases">
        <authorList>
            <person name="Zhirakovskaya E."/>
        </authorList>
    </citation>
    <scope>NUCLEOTIDE SEQUENCE</scope>
</reference>
<dbReference type="Pfam" id="PF01706">
    <property type="entry name" value="FliG_C"/>
    <property type="match status" value="1"/>
</dbReference>